<evidence type="ECO:0000256" key="9">
    <source>
        <dbReference type="RuleBase" id="RU366031"/>
    </source>
</evidence>
<dbReference type="Proteomes" id="UP000595895">
    <property type="component" value="Chromosome"/>
</dbReference>
<keyword evidence="4 9" id="KW-0456">Lyase</keyword>
<sequence>MSGPLSGCRVLLTRRRAPDRLARALRQAGAQVETVALTRTVSLPGPVRERAQAHLAAGEAAWLLLTSARTVAHLDLGALHPRTRVGAVGEATSQAAQAALGRPVDLVAGGSASSLLAAAELAEPLAGGPGTSRQVLLPGSALSGPHLAQGLRERGWRVEVLPLYTTQTLPPTELPTGLARRYRAGGYDVVVVTAGSGAQALLALLGAPPAGTVLATLGEPSAQAARALGLPVPPTAVAQQPTPDSLVAAVAAVHQPGEQQ</sequence>
<evidence type="ECO:0000256" key="5">
    <source>
        <dbReference type="ARBA" id="ARBA00023244"/>
    </source>
</evidence>
<accession>A0A7T7S2A3</accession>
<dbReference type="GO" id="GO:0006780">
    <property type="term" value="P:uroporphyrinogen III biosynthetic process"/>
    <property type="evidence" value="ECO:0007669"/>
    <property type="project" value="UniProtKB-UniRule"/>
</dbReference>
<evidence type="ECO:0000256" key="6">
    <source>
        <dbReference type="ARBA" id="ARBA00037589"/>
    </source>
</evidence>
<dbReference type="EC" id="4.2.1.75" evidence="3 9"/>
<reference evidence="11 12" key="1">
    <citation type="submission" date="2020-12" db="EMBL/GenBank/DDBJ databases">
        <authorList>
            <person name="Zhou J."/>
        </authorList>
    </citation>
    <scope>NUCLEOTIDE SEQUENCE [LARGE SCALE GENOMIC DNA]</scope>
    <source>
        <strain evidence="11 12">CCUG 61299</strain>
    </source>
</reference>
<dbReference type="RefSeq" id="WP_200275601.1">
    <property type="nucleotide sequence ID" value="NZ_CP066802.1"/>
</dbReference>
<dbReference type="PANTHER" id="PTHR38042">
    <property type="entry name" value="UROPORPHYRINOGEN-III SYNTHASE, CHLOROPLASTIC"/>
    <property type="match status" value="1"/>
</dbReference>
<dbReference type="InterPro" id="IPR036108">
    <property type="entry name" value="4pyrrol_syn_uPrphyn_synt_sf"/>
</dbReference>
<dbReference type="KEGG" id="awe:JG540_09440"/>
<dbReference type="GO" id="GO:0004852">
    <property type="term" value="F:uroporphyrinogen-III synthase activity"/>
    <property type="evidence" value="ECO:0007669"/>
    <property type="project" value="UniProtKB-UniRule"/>
</dbReference>
<keyword evidence="5 9" id="KW-0627">Porphyrin biosynthesis</keyword>
<evidence type="ECO:0000256" key="2">
    <source>
        <dbReference type="ARBA" id="ARBA00008133"/>
    </source>
</evidence>
<dbReference type="EMBL" id="CP066802">
    <property type="protein sequence ID" value="QQM67214.1"/>
    <property type="molecule type" value="Genomic_DNA"/>
</dbReference>
<dbReference type="GO" id="GO:0006782">
    <property type="term" value="P:protoporphyrinogen IX biosynthetic process"/>
    <property type="evidence" value="ECO:0007669"/>
    <property type="project" value="UniProtKB-UniRule"/>
</dbReference>
<keyword evidence="12" id="KW-1185">Reference proteome</keyword>
<dbReference type="InterPro" id="IPR039793">
    <property type="entry name" value="UROS/Hem4"/>
</dbReference>
<evidence type="ECO:0000256" key="1">
    <source>
        <dbReference type="ARBA" id="ARBA00004772"/>
    </source>
</evidence>
<dbReference type="Gene3D" id="3.40.50.10090">
    <property type="match status" value="2"/>
</dbReference>
<organism evidence="11 12">
    <name type="scientific">Actinomyces weissii</name>
    <dbReference type="NCBI Taxonomy" id="675090"/>
    <lineage>
        <taxon>Bacteria</taxon>
        <taxon>Bacillati</taxon>
        <taxon>Actinomycetota</taxon>
        <taxon>Actinomycetes</taxon>
        <taxon>Actinomycetales</taxon>
        <taxon>Actinomycetaceae</taxon>
        <taxon>Actinomyces</taxon>
    </lineage>
</organism>
<evidence type="ECO:0000313" key="12">
    <source>
        <dbReference type="Proteomes" id="UP000595895"/>
    </source>
</evidence>
<evidence type="ECO:0000313" key="11">
    <source>
        <dbReference type="EMBL" id="QQM67214.1"/>
    </source>
</evidence>
<dbReference type="SUPFAM" id="SSF69618">
    <property type="entry name" value="HemD-like"/>
    <property type="match status" value="1"/>
</dbReference>
<dbReference type="CDD" id="cd06578">
    <property type="entry name" value="HemD"/>
    <property type="match status" value="1"/>
</dbReference>
<protein>
    <recommendedName>
        <fullName evidence="7 9">Uroporphyrinogen-III synthase</fullName>
        <ecNumber evidence="3 9">4.2.1.75</ecNumber>
    </recommendedName>
</protein>
<comment type="similarity">
    <text evidence="2 9">Belongs to the uroporphyrinogen-III synthase family.</text>
</comment>
<comment type="function">
    <text evidence="6 9">Catalyzes cyclization of the linear tetrapyrrole, hydroxymethylbilane, to the macrocyclic uroporphyrinogen III.</text>
</comment>
<comment type="pathway">
    <text evidence="1 9">Porphyrin-containing compound metabolism; protoporphyrin-IX biosynthesis; coproporphyrinogen-III from 5-aminolevulinate: step 3/4.</text>
</comment>
<evidence type="ECO:0000256" key="3">
    <source>
        <dbReference type="ARBA" id="ARBA00013109"/>
    </source>
</evidence>
<dbReference type="Pfam" id="PF02602">
    <property type="entry name" value="HEM4"/>
    <property type="match status" value="1"/>
</dbReference>
<name>A0A7T7S2A3_9ACTO</name>
<dbReference type="UniPathway" id="UPA00251">
    <property type="reaction ID" value="UER00320"/>
</dbReference>
<dbReference type="InterPro" id="IPR003754">
    <property type="entry name" value="4pyrrol_synth_uPrphyn_synth"/>
</dbReference>
<feature type="domain" description="Tetrapyrrole biosynthesis uroporphyrinogen III synthase" evidence="10">
    <location>
        <begin position="19"/>
        <end position="248"/>
    </location>
</feature>
<dbReference type="AlphaFoldDB" id="A0A7T7S2A3"/>
<evidence type="ECO:0000256" key="7">
    <source>
        <dbReference type="ARBA" id="ARBA00040167"/>
    </source>
</evidence>
<proteinExistence type="inferred from homology"/>
<dbReference type="PANTHER" id="PTHR38042:SF1">
    <property type="entry name" value="UROPORPHYRINOGEN-III SYNTHASE, CHLOROPLASTIC"/>
    <property type="match status" value="1"/>
</dbReference>
<evidence type="ECO:0000256" key="4">
    <source>
        <dbReference type="ARBA" id="ARBA00023239"/>
    </source>
</evidence>
<evidence type="ECO:0000256" key="8">
    <source>
        <dbReference type="ARBA" id="ARBA00048617"/>
    </source>
</evidence>
<comment type="catalytic activity">
    <reaction evidence="8 9">
        <text>hydroxymethylbilane = uroporphyrinogen III + H2O</text>
        <dbReference type="Rhea" id="RHEA:18965"/>
        <dbReference type="ChEBI" id="CHEBI:15377"/>
        <dbReference type="ChEBI" id="CHEBI:57308"/>
        <dbReference type="ChEBI" id="CHEBI:57845"/>
        <dbReference type="EC" id="4.2.1.75"/>
    </reaction>
</comment>
<gene>
    <name evidence="11" type="ORF">JG540_09440</name>
</gene>
<evidence type="ECO:0000259" key="10">
    <source>
        <dbReference type="Pfam" id="PF02602"/>
    </source>
</evidence>